<gene>
    <name evidence="1" type="ORF">HCT14_07495</name>
</gene>
<dbReference type="EMBL" id="JAATLJ010000002">
    <property type="protein sequence ID" value="NIZ41347.1"/>
    <property type="molecule type" value="Genomic_DNA"/>
</dbReference>
<accession>A0A968GB86</accession>
<evidence type="ECO:0000313" key="2">
    <source>
        <dbReference type="Proteomes" id="UP000711995"/>
    </source>
</evidence>
<keyword evidence="2" id="KW-1185">Reference proteome</keyword>
<organism evidence="1 2">
    <name type="scientific">Entomospira entomophila</name>
    <dbReference type="NCBI Taxonomy" id="2719988"/>
    <lineage>
        <taxon>Bacteria</taxon>
        <taxon>Pseudomonadati</taxon>
        <taxon>Spirochaetota</taxon>
        <taxon>Spirochaetia</taxon>
        <taxon>Spirochaetales</taxon>
        <taxon>Spirochaetaceae</taxon>
        <taxon>Entomospira</taxon>
    </lineage>
</organism>
<comment type="caution">
    <text evidence="1">The sequence shown here is derived from an EMBL/GenBank/DDBJ whole genome shotgun (WGS) entry which is preliminary data.</text>
</comment>
<dbReference type="RefSeq" id="WP_167700964.1">
    <property type="nucleotide sequence ID" value="NZ_CP118175.1"/>
</dbReference>
<evidence type="ECO:0000313" key="1">
    <source>
        <dbReference type="EMBL" id="NIZ41347.1"/>
    </source>
</evidence>
<dbReference type="Proteomes" id="UP000711995">
    <property type="component" value="Unassembled WGS sequence"/>
</dbReference>
<protein>
    <recommendedName>
        <fullName evidence="3">Phage tail protein</fullName>
    </recommendedName>
</protein>
<evidence type="ECO:0008006" key="3">
    <source>
        <dbReference type="Google" id="ProtNLM"/>
    </source>
</evidence>
<proteinExistence type="predicted"/>
<reference evidence="1 2" key="1">
    <citation type="submission" date="2020-03" db="EMBL/GenBank/DDBJ databases">
        <title>Spirochaetal bacteria isolated from arthropods constitute a novel genus Entomospira genus novum within the order Spirochaetales.</title>
        <authorList>
            <person name="Grana-Miraglia L."/>
            <person name="Sikutova S."/>
            <person name="Fingerle V."/>
            <person name="Sing A."/>
            <person name="Castillo-Ramirez S."/>
            <person name="Margos G."/>
            <person name="Rudolf I."/>
        </authorList>
    </citation>
    <scope>NUCLEOTIDE SEQUENCE [LARGE SCALE GENOMIC DNA]</scope>
    <source>
        <strain evidence="1 2">BR193</strain>
    </source>
</reference>
<name>A0A968GB86_9SPIO</name>
<dbReference type="AlphaFoldDB" id="A0A968GB86"/>
<sequence length="124" mass="13252">MAIKGGSLTEVRINGRNYDPTNESSPTFFLASTMQENEITANRNIHSIKKQAMNGFEGLELSVTDADFAVLAGVWDAGIEVEVTITRATGVTYGGLCMPDGECQLDNAGKVTIAMKSGSFKQIS</sequence>